<accession>A0A2K1JC47</accession>
<evidence type="ECO:0000313" key="5">
    <source>
        <dbReference type="EnsemblPlants" id="Pp3c15_5920V3.1"/>
    </source>
</evidence>
<dbReference type="Gramene" id="Pp3c15_5920V3.1">
    <property type="protein sequence ID" value="Pp3c15_5920V3.1"/>
    <property type="gene ID" value="Pp3c15_5920"/>
</dbReference>
<reference evidence="4 6" key="2">
    <citation type="journal article" date="2018" name="Plant J.">
        <title>The Physcomitrella patens chromosome-scale assembly reveals moss genome structure and evolution.</title>
        <authorList>
            <person name="Lang D."/>
            <person name="Ullrich K.K."/>
            <person name="Murat F."/>
            <person name="Fuchs J."/>
            <person name="Jenkins J."/>
            <person name="Haas F.B."/>
            <person name="Piednoel M."/>
            <person name="Gundlach H."/>
            <person name="Van Bel M."/>
            <person name="Meyberg R."/>
            <person name="Vives C."/>
            <person name="Morata J."/>
            <person name="Symeonidi A."/>
            <person name="Hiss M."/>
            <person name="Muchero W."/>
            <person name="Kamisugi Y."/>
            <person name="Saleh O."/>
            <person name="Blanc G."/>
            <person name="Decker E.L."/>
            <person name="van Gessel N."/>
            <person name="Grimwood J."/>
            <person name="Hayes R.D."/>
            <person name="Graham S.W."/>
            <person name="Gunter L.E."/>
            <person name="McDaniel S.F."/>
            <person name="Hoernstein S.N.W."/>
            <person name="Larsson A."/>
            <person name="Li F.W."/>
            <person name="Perroud P.F."/>
            <person name="Phillips J."/>
            <person name="Ranjan P."/>
            <person name="Rokshar D.S."/>
            <person name="Rothfels C.J."/>
            <person name="Schneider L."/>
            <person name="Shu S."/>
            <person name="Stevenson D.W."/>
            <person name="Thummler F."/>
            <person name="Tillich M."/>
            <person name="Villarreal Aguilar J.C."/>
            <person name="Widiez T."/>
            <person name="Wong G.K."/>
            <person name="Wymore A."/>
            <person name="Zhang Y."/>
            <person name="Zimmer A.D."/>
            <person name="Quatrano R.S."/>
            <person name="Mayer K.F.X."/>
            <person name="Goodstein D."/>
            <person name="Casacuberta J.M."/>
            <person name="Vandepoele K."/>
            <person name="Reski R."/>
            <person name="Cuming A.C."/>
            <person name="Tuskan G.A."/>
            <person name="Maumus F."/>
            <person name="Salse J."/>
            <person name="Schmutz J."/>
            <person name="Rensing S.A."/>
        </authorList>
    </citation>
    <scope>NUCLEOTIDE SEQUENCE [LARGE SCALE GENOMIC DNA]</scope>
    <source>
        <strain evidence="5 6">cv. Gransden 2004</strain>
    </source>
</reference>
<sequence>MVGNRFQPCRLLLAVLVFSFACHATLSLSPRSECYMLDVDNHFYDFTDWIGKEFQYTDFQDGSTYTLRFCKDMQVRSGQSIINYGRFSPAYSSARDTSDSFVQEYRHGDLKGCENEGYDYSGRGSMVSVISGACPNTKPCQDPYGCICYVESTLSKCLLTLVVGLNYVKLKGPRVFSEFTVGFSPRGKEVVANGLTQWGYDGLHSDYSFTTQQSQVFFYFSAQSTSASNIGKPAYKVYPERGLKVELSGTASNGLPPTVESPTILELDWRCERKASTPYLVNVTIPIADYDPIVFTLGKYCDYEDNVKPTGSSGWATFGFLIFILFVGLTMFCCAGFLYKTRIEDKHGLDALPGFPSILNIIESASGSRSGYVPADDVTNITISHNDSSSGSGNHSQRLPRSSDGPSYGAV</sequence>
<evidence type="ECO:0000256" key="1">
    <source>
        <dbReference type="SAM" id="MobiDB-lite"/>
    </source>
</evidence>
<dbReference type="GeneID" id="112292935"/>
<feature type="chain" id="PRO_5043158084" evidence="3">
    <location>
        <begin position="28"/>
        <end position="411"/>
    </location>
</feature>
<keyword evidence="2" id="KW-1133">Transmembrane helix</keyword>
<evidence type="ECO:0000313" key="4">
    <source>
        <dbReference type="EMBL" id="PNR39106.1"/>
    </source>
</evidence>
<evidence type="ECO:0000256" key="2">
    <source>
        <dbReference type="SAM" id="Phobius"/>
    </source>
</evidence>
<dbReference type="AlphaFoldDB" id="A0A2K1JC47"/>
<dbReference type="EnsemblPlants" id="Pp3c15_5920V3.2">
    <property type="protein sequence ID" value="Pp3c15_5920V3.2"/>
    <property type="gene ID" value="Pp3c15_5920"/>
</dbReference>
<dbReference type="PaxDb" id="3218-PP1S83_251V6.1"/>
<dbReference type="EnsemblPlants" id="Pp3c15_5920V3.3">
    <property type="protein sequence ID" value="Pp3c15_5920V3.3"/>
    <property type="gene ID" value="Pp3c15_5920"/>
</dbReference>
<dbReference type="PANTHER" id="PTHR35752">
    <property type="entry name" value="G-PROTEIN COUPLED RECEPTOR"/>
    <property type="match status" value="1"/>
</dbReference>
<organism evidence="4">
    <name type="scientific">Physcomitrium patens</name>
    <name type="common">Spreading-leaved earth moss</name>
    <name type="synonym">Physcomitrella patens</name>
    <dbReference type="NCBI Taxonomy" id="3218"/>
    <lineage>
        <taxon>Eukaryota</taxon>
        <taxon>Viridiplantae</taxon>
        <taxon>Streptophyta</taxon>
        <taxon>Embryophyta</taxon>
        <taxon>Bryophyta</taxon>
        <taxon>Bryophytina</taxon>
        <taxon>Bryopsida</taxon>
        <taxon>Funariidae</taxon>
        <taxon>Funariales</taxon>
        <taxon>Funariaceae</taxon>
        <taxon>Physcomitrium</taxon>
    </lineage>
</organism>
<dbReference type="RefSeq" id="XP_024397719.1">
    <property type="nucleotide sequence ID" value="XM_024541951.2"/>
</dbReference>
<feature type="transmembrane region" description="Helical" evidence="2">
    <location>
        <begin position="315"/>
        <end position="339"/>
    </location>
</feature>
<keyword evidence="3" id="KW-0732">Signal</keyword>
<dbReference type="RefSeq" id="XP_024397720.1">
    <property type="nucleotide sequence ID" value="XM_024541952.2"/>
</dbReference>
<dbReference type="PANTHER" id="PTHR35752:SF1">
    <property type="entry name" value="G-PROTEIN COUPLED RECEPTOR"/>
    <property type="match status" value="1"/>
</dbReference>
<feature type="signal peptide" evidence="3">
    <location>
        <begin position="1"/>
        <end position="27"/>
    </location>
</feature>
<protein>
    <submittedName>
        <fullName evidence="4 5">Uncharacterized protein</fullName>
    </submittedName>
</protein>
<dbReference type="Gramene" id="Pp3c15_5920V3.2">
    <property type="protein sequence ID" value="Pp3c15_5920V3.2"/>
    <property type="gene ID" value="Pp3c15_5920"/>
</dbReference>
<gene>
    <name evidence="5" type="primary">LOC112292935</name>
    <name evidence="4" type="ORF">PHYPA_019384</name>
</gene>
<keyword evidence="6" id="KW-1185">Reference proteome</keyword>
<dbReference type="EnsemblPlants" id="Pp3c15_5920V3.1">
    <property type="protein sequence ID" value="Pp3c15_5920V3.1"/>
    <property type="gene ID" value="Pp3c15_5920"/>
</dbReference>
<name>A0A2K1JC47_PHYPA</name>
<keyword evidence="2" id="KW-0812">Transmembrane</keyword>
<reference evidence="5" key="3">
    <citation type="submission" date="2020-12" db="UniProtKB">
        <authorList>
            <consortium name="EnsemblPlants"/>
        </authorList>
    </citation>
    <scope>IDENTIFICATION</scope>
</reference>
<dbReference type="Proteomes" id="UP000006727">
    <property type="component" value="Chromosome 15"/>
</dbReference>
<keyword evidence="2" id="KW-0472">Membrane</keyword>
<dbReference type="PROSITE" id="PS51257">
    <property type="entry name" value="PROKAR_LIPOPROTEIN"/>
    <property type="match status" value="1"/>
</dbReference>
<proteinExistence type="predicted"/>
<evidence type="ECO:0000256" key="3">
    <source>
        <dbReference type="SAM" id="SignalP"/>
    </source>
</evidence>
<feature type="region of interest" description="Disordered" evidence="1">
    <location>
        <begin position="384"/>
        <end position="411"/>
    </location>
</feature>
<dbReference type="OrthoDB" id="1848995at2759"/>
<dbReference type="OMA" id="MNCEQSY"/>
<dbReference type="KEGG" id="ppp:112292935"/>
<dbReference type="FunCoup" id="A0A2K1JC47">
    <property type="interactions" value="3268"/>
</dbReference>
<feature type="compositionally biased region" description="Low complexity" evidence="1">
    <location>
        <begin position="384"/>
        <end position="396"/>
    </location>
</feature>
<dbReference type="Gramene" id="Pp3c15_5920V3.3">
    <property type="protein sequence ID" value="Pp3c15_5920V3.3"/>
    <property type="gene ID" value="Pp3c15_5920"/>
</dbReference>
<dbReference type="EMBL" id="ABEU02000015">
    <property type="protein sequence ID" value="PNR39106.1"/>
    <property type="molecule type" value="Genomic_DNA"/>
</dbReference>
<reference evidence="4 6" key="1">
    <citation type="journal article" date="2008" name="Science">
        <title>The Physcomitrella genome reveals evolutionary insights into the conquest of land by plants.</title>
        <authorList>
            <person name="Rensing S."/>
            <person name="Lang D."/>
            <person name="Zimmer A."/>
            <person name="Terry A."/>
            <person name="Salamov A."/>
            <person name="Shapiro H."/>
            <person name="Nishiyama T."/>
            <person name="Perroud P.-F."/>
            <person name="Lindquist E."/>
            <person name="Kamisugi Y."/>
            <person name="Tanahashi T."/>
            <person name="Sakakibara K."/>
            <person name="Fujita T."/>
            <person name="Oishi K."/>
            <person name="Shin-I T."/>
            <person name="Kuroki Y."/>
            <person name="Toyoda A."/>
            <person name="Suzuki Y."/>
            <person name="Hashimoto A."/>
            <person name="Yamaguchi K."/>
            <person name="Sugano A."/>
            <person name="Kohara Y."/>
            <person name="Fujiyama A."/>
            <person name="Anterola A."/>
            <person name="Aoki S."/>
            <person name="Ashton N."/>
            <person name="Barbazuk W.B."/>
            <person name="Barker E."/>
            <person name="Bennetzen J."/>
            <person name="Bezanilla M."/>
            <person name="Blankenship R."/>
            <person name="Cho S.H."/>
            <person name="Dutcher S."/>
            <person name="Estelle M."/>
            <person name="Fawcett J.A."/>
            <person name="Gundlach H."/>
            <person name="Hanada K."/>
            <person name="Heyl A."/>
            <person name="Hicks K.A."/>
            <person name="Hugh J."/>
            <person name="Lohr M."/>
            <person name="Mayer K."/>
            <person name="Melkozernov A."/>
            <person name="Murata T."/>
            <person name="Nelson D."/>
            <person name="Pils B."/>
            <person name="Prigge M."/>
            <person name="Reiss B."/>
            <person name="Renner T."/>
            <person name="Rombauts S."/>
            <person name="Rushton P."/>
            <person name="Sanderfoot A."/>
            <person name="Schween G."/>
            <person name="Shiu S.-H."/>
            <person name="Stueber K."/>
            <person name="Theodoulou F.L."/>
            <person name="Tu H."/>
            <person name="Van de Peer Y."/>
            <person name="Verrier P.J."/>
            <person name="Waters E."/>
            <person name="Wood A."/>
            <person name="Yang L."/>
            <person name="Cove D."/>
            <person name="Cuming A."/>
            <person name="Hasebe M."/>
            <person name="Lucas S."/>
            <person name="Mishler D.B."/>
            <person name="Reski R."/>
            <person name="Grigoriev I."/>
            <person name="Quatrano R.S."/>
            <person name="Boore J.L."/>
        </authorList>
    </citation>
    <scope>NUCLEOTIDE SEQUENCE [LARGE SCALE GENOMIC DNA]</scope>
    <source>
        <strain evidence="5 6">cv. Gransden 2004</strain>
    </source>
</reference>
<evidence type="ECO:0000313" key="6">
    <source>
        <dbReference type="Proteomes" id="UP000006727"/>
    </source>
</evidence>